<protein>
    <submittedName>
        <fullName evidence="3">Formimidoyltetrahydrofolate cyclodeaminase</fullName>
    </submittedName>
</protein>
<dbReference type="GO" id="GO:0003824">
    <property type="term" value="F:catalytic activity"/>
    <property type="evidence" value="ECO:0007669"/>
    <property type="project" value="InterPro"/>
</dbReference>
<dbReference type="OrthoDB" id="7959174at2"/>
<keyword evidence="1" id="KW-0175">Coiled coil</keyword>
<dbReference type="Proteomes" id="UP000242592">
    <property type="component" value="Unassembled WGS sequence"/>
</dbReference>
<dbReference type="Pfam" id="PF04961">
    <property type="entry name" value="FTCD_C"/>
    <property type="match status" value="1"/>
</dbReference>
<dbReference type="RefSeq" id="WP_073071291.1">
    <property type="nucleotide sequence ID" value="NZ_FQXN01000001.1"/>
</dbReference>
<feature type="domain" description="Cyclodeaminase/cyclohydrolase" evidence="2">
    <location>
        <begin position="8"/>
        <end position="183"/>
    </location>
</feature>
<gene>
    <name evidence="3" type="ORF">SAMN02745199_0263</name>
</gene>
<dbReference type="EMBL" id="FQXN01000001">
    <property type="protein sequence ID" value="SHH19771.1"/>
    <property type="molecule type" value="Genomic_DNA"/>
</dbReference>
<feature type="coiled-coil region" evidence="1">
    <location>
        <begin position="175"/>
        <end position="202"/>
    </location>
</feature>
<dbReference type="SUPFAM" id="SSF101262">
    <property type="entry name" value="Methenyltetrahydrofolate cyclohydrolase-like"/>
    <property type="match status" value="1"/>
</dbReference>
<organism evidence="3 4">
    <name type="scientific">Thermosipho atlanticus DSM 15807</name>
    <dbReference type="NCBI Taxonomy" id="1123380"/>
    <lineage>
        <taxon>Bacteria</taxon>
        <taxon>Thermotogati</taxon>
        <taxon>Thermotogota</taxon>
        <taxon>Thermotogae</taxon>
        <taxon>Thermotogales</taxon>
        <taxon>Fervidobacteriaceae</taxon>
        <taxon>Thermosipho</taxon>
    </lineage>
</organism>
<evidence type="ECO:0000256" key="1">
    <source>
        <dbReference type="SAM" id="Coils"/>
    </source>
</evidence>
<dbReference type="Gene3D" id="1.20.120.680">
    <property type="entry name" value="Formiminotetrahydrofolate cyclodeaminase monomer, up-and-down helical bundle"/>
    <property type="match status" value="1"/>
</dbReference>
<evidence type="ECO:0000313" key="3">
    <source>
        <dbReference type="EMBL" id="SHH19771.1"/>
    </source>
</evidence>
<evidence type="ECO:0000259" key="2">
    <source>
        <dbReference type="Pfam" id="PF04961"/>
    </source>
</evidence>
<name>A0A1M5R0U8_9BACT</name>
<evidence type="ECO:0000313" key="4">
    <source>
        <dbReference type="Proteomes" id="UP000242592"/>
    </source>
</evidence>
<accession>A0A1M5R0U8</accession>
<dbReference type="AlphaFoldDB" id="A0A1M5R0U8"/>
<proteinExistence type="predicted"/>
<keyword evidence="4" id="KW-1185">Reference proteome</keyword>
<sequence length="207" mass="23541">MDIKNMPLKEFCDKVAEKSPVPGGGAVGAVVAALAASLNQMVANLTIGKKKYVDYQEIMEEVLEAMEYSRNKLQEIAMKDIEAFNEVMKAIKMPKDDPSRERILQEALKKAADIPFELAREARNILRYCQNTCRWGNKNAISDAYSAAELAKAAYRIAMYNVLINLKSIKDKEFVEKYITELEELKNEVRGFYTDIRELVKENGFEI</sequence>
<dbReference type="InterPro" id="IPR036178">
    <property type="entry name" value="Formintransfe-cycloase-like_sf"/>
</dbReference>
<dbReference type="InterPro" id="IPR007044">
    <property type="entry name" value="Cyclodeamin/CycHdrlase"/>
</dbReference>
<dbReference type="STRING" id="1123380.SAMN02745199_0263"/>
<reference evidence="4" key="1">
    <citation type="submission" date="2016-11" db="EMBL/GenBank/DDBJ databases">
        <authorList>
            <person name="Varghese N."/>
            <person name="Submissions S."/>
        </authorList>
    </citation>
    <scope>NUCLEOTIDE SEQUENCE [LARGE SCALE GENOMIC DNA]</scope>
    <source>
        <strain evidence="4">DSM 15807</strain>
    </source>
</reference>